<dbReference type="EMBL" id="JACEFO010001668">
    <property type="protein sequence ID" value="KAF8723347.1"/>
    <property type="molecule type" value="Genomic_DNA"/>
</dbReference>
<gene>
    <name evidence="2" type="ORF">HU200_021871</name>
</gene>
<protein>
    <recommendedName>
        <fullName evidence="4">Red chlorophyll catabolite reductase</fullName>
    </recommendedName>
</protein>
<feature type="region of interest" description="Disordered" evidence="1">
    <location>
        <begin position="49"/>
        <end position="73"/>
    </location>
</feature>
<dbReference type="GO" id="GO:0009507">
    <property type="term" value="C:chloroplast"/>
    <property type="evidence" value="ECO:0007669"/>
    <property type="project" value="TreeGrafter"/>
</dbReference>
<dbReference type="GO" id="GO:0015996">
    <property type="term" value="P:chlorophyll catabolic process"/>
    <property type="evidence" value="ECO:0007669"/>
    <property type="project" value="TreeGrafter"/>
</dbReference>
<keyword evidence="3" id="KW-1185">Reference proteome</keyword>
<dbReference type="Gene3D" id="3.40.1500.20">
    <property type="match status" value="1"/>
</dbReference>
<proteinExistence type="predicted"/>
<dbReference type="PANTHER" id="PTHR34685">
    <property type="entry name" value="RED CHLOROPHYLL CATABOLITE REDUCTASE, CHLOROPLASTIC"/>
    <property type="match status" value="1"/>
</dbReference>
<evidence type="ECO:0000313" key="3">
    <source>
        <dbReference type="Proteomes" id="UP000636709"/>
    </source>
</evidence>
<dbReference type="InterPro" id="IPR009439">
    <property type="entry name" value="RCC_reductase"/>
</dbReference>
<organism evidence="2 3">
    <name type="scientific">Digitaria exilis</name>
    <dbReference type="NCBI Taxonomy" id="1010633"/>
    <lineage>
        <taxon>Eukaryota</taxon>
        <taxon>Viridiplantae</taxon>
        <taxon>Streptophyta</taxon>
        <taxon>Embryophyta</taxon>
        <taxon>Tracheophyta</taxon>
        <taxon>Spermatophyta</taxon>
        <taxon>Magnoliopsida</taxon>
        <taxon>Liliopsida</taxon>
        <taxon>Poales</taxon>
        <taxon>Poaceae</taxon>
        <taxon>PACMAD clade</taxon>
        <taxon>Panicoideae</taxon>
        <taxon>Panicodae</taxon>
        <taxon>Paniceae</taxon>
        <taxon>Anthephorinae</taxon>
        <taxon>Digitaria</taxon>
    </lineage>
</organism>
<reference evidence="2" key="1">
    <citation type="submission" date="2020-07" db="EMBL/GenBank/DDBJ databases">
        <title>Genome sequence and genetic diversity analysis of an under-domesticated orphan crop, white fonio (Digitaria exilis).</title>
        <authorList>
            <person name="Bennetzen J.L."/>
            <person name="Chen S."/>
            <person name="Ma X."/>
            <person name="Wang X."/>
            <person name="Yssel A.E.J."/>
            <person name="Chaluvadi S.R."/>
            <person name="Johnson M."/>
            <person name="Gangashetty P."/>
            <person name="Hamidou F."/>
            <person name="Sanogo M.D."/>
            <person name="Zwaenepoel A."/>
            <person name="Wallace J."/>
            <person name="Van De Peer Y."/>
            <person name="Van Deynze A."/>
        </authorList>
    </citation>
    <scope>NUCLEOTIDE SEQUENCE</scope>
    <source>
        <tissue evidence="2">Leaves</tissue>
    </source>
</reference>
<evidence type="ECO:0000313" key="2">
    <source>
        <dbReference type="EMBL" id="KAF8723347.1"/>
    </source>
</evidence>
<comment type="caution">
    <text evidence="2">The sequence shown here is derived from an EMBL/GenBank/DDBJ whole genome shotgun (WGS) entry which is preliminary data.</text>
</comment>
<name>A0A835KEN8_9POAL</name>
<evidence type="ECO:0000256" key="1">
    <source>
        <dbReference type="SAM" id="MobiDB-lite"/>
    </source>
</evidence>
<feature type="compositionally biased region" description="Low complexity" evidence="1">
    <location>
        <begin position="56"/>
        <end position="68"/>
    </location>
</feature>
<dbReference type="AlphaFoldDB" id="A0A835KEN8"/>
<dbReference type="Pfam" id="PF06405">
    <property type="entry name" value="RCC_reductase"/>
    <property type="match status" value="1"/>
</dbReference>
<dbReference type="Gramene" id="Dexi9A01G0024090.1">
    <property type="protein sequence ID" value="Dexi9A01G0024090.1:cds"/>
    <property type="gene ID" value="Dexi9A01G0024090"/>
</dbReference>
<sequence length="333" mass="36067">MLRPEHCLRLLPPVATPGLAASAAPFCCPLHRRGAVHQFRPPRAPALRLGGKPSSAVRASAGPDAAVAPAPPEMPQREVARALAEKAVARLGPRLLPSAVPDDVAEFRNGAGNAVGSLDVRRGAPSSSIDFMLESTLHCKVPNGAIDITSILIFLNTMTDAPHFLLELIQGSSTSIVVILDLLPRKDLALHPDYLQKYYENTRMDEQRSKIEELPQARPYRSPSLFVRSACSPTAVMVSIDCGQGGEGTLEEIVHGQLAAVSKEVLQIWLECCADSTAEMDDAERDCLLKRDQIVRSKSIEVDLTASLPRMFDPDVSSRVISEIRKAFGVQEP</sequence>
<evidence type="ECO:0008006" key="4">
    <source>
        <dbReference type="Google" id="ProtNLM"/>
    </source>
</evidence>
<dbReference type="PANTHER" id="PTHR34685:SF2">
    <property type="entry name" value="RED CHLOROPHYLL CATABOLITE REDUCTASE, CHLOROPLASTIC"/>
    <property type="match status" value="1"/>
</dbReference>
<dbReference type="OrthoDB" id="26525at2759"/>
<dbReference type="GO" id="GO:0051743">
    <property type="term" value="F:red chlorophyll catabolite reductase activity"/>
    <property type="evidence" value="ECO:0007669"/>
    <property type="project" value="InterPro"/>
</dbReference>
<dbReference type="Proteomes" id="UP000636709">
    <property type="component" value="Unassembled WGS sequence"/>
</dbReference>
<accession>A0A835KEN8</accession>